<sequence length="57" mass="6298">MSHTCPYQGPPPVAAPPQYYAALHPKENQVSLKDCKAEEVMYMEKGVGVLLLPLTQK</sequence>
<evidence type="ECO:0000313" key="1">
    <source>
        <dbReference type="EMBL" id="RHN62625.1"/>
    </source>
</evidence>
<protein>
    <submittedName>
        <fullName evidence="1">Uncharacterized protein</fullName>
    </submittedName>
</protein>
<organism evidence="1 2">
    <name type="scientific">Medicago truncatula</name>
    <name type="common">Barrel medic</name>
    <name type="synonym">Medicago tribuloides</name>
    <dbReference type="NCBI Taxonomy" id="3880"/>
    <lineage>
        <taxon>Eukaryota</taxon>
        <taxon>Viridiplantae</taxon>
        <taxon>Streptophyta</taxon>
        <taxon>Embryophyta</taxon>
        <taxon>Tracheophyta</taxon>
        <taxon>Spermatophyta</taxon>
        <taxon>Magnoliopsida</taxon>
        <taxon>eudicotyledons</taxon>
        <taxon>Gunneridae</taxon>
        <taxon>Pentapetalae</taxon>
        <taxon>rosids</taxon>
        <taxon>fabids</taxon>
        <taxon>Fabales</taxon>
        <taxon>Fabaceae</taxon>
        <taxon>Papilionoideae</taxon>
        <taxon>50 kb inversion clade</taxon>
        <taxon>NPAAA clade</taxon>
        <taxon>Hologalegina</taxon>
        <taxon>IRL clade</taxon>
        <taxon>Trifolieae</taxon>
        <taxon>Medicago</taxon>
    </lineage>
</organism>
<dbReference type="Proteomes" id="UP000265566">
    <property type="component" value="Chromosome 4"/>
</dbReference>
<reference evidence="2" key="1">
    <citation type="journal article" date="2018" name="Nat. Plants">
        <title>Whole-genome landscape of Medicago truncatula symbiotic genes.</title>
        <authorList>
            <person name="Pecrix Y."/>
            <person name="Staton S.E."/>
            <person name="Sallet E."/>
            <person name="Lelandais-Briere C."/>
            <person name="Moreau S."/>
            <person name="Carrere S."/>
            <person name="Blein T."/>
            <person name="Jardinaud M.F."/>
            <person name="Latrasse D."/>
            <person name="Zouine M."/>
            <person name="Zahm M."/>
            <person name="Kreplak J."/>
            <person name="Mayjonade B."/>
            <person name="Satge C."/>
            <person name="Perez M."/>
            <person name="Cauet S."/>
            <person name="Marande W."/>
            <person name="Chantry-Darmon C."/>
            <person name="Lopez-Roques C."/>
            <person name="Bouchez O."/>
            <person name="Berard A."/>
            <person name="Debelle F."/>
            <person name="Munos S."/>
            <person name="Bendahmane A."/>
            <person name="Berges H."/>
            <person name="Niebel A."/>
            <person name="Buitink J."/>
            <person name="Frugier F."/>
            <person name="Benhamed M."/>
            <person name="Crespi M."/>
            <person name="Gouzy J."/>
            <person name="Gamas P."/>
        </authorList>
    </citation>
    <scope>NUCLEOTIDE SEQUENCE [LARGE SCALE GENOMIC DNA]</scope>
    <source>
        <strain evidence="2">cv. Jemalong A17</strain>
    </source>
</reference>
<dbReference type="Gramene" id="rna25220">
    <property type="protein sequence ID" value="RHN62625.1"/>
    <property type="gene ID" value="gene25220"/>
</dbReference>
<comment type="caution">
    <text evidence="1">The sequence shown here is derived from an EMBL/GenBank/DDBJ whole genome shotgun (WGS) entry which is preliminary data.</text>
</comment>
<accession>A0A396IFV8</accession>
<proteinExistence type="predicted"/>
<dbReference type="AlphaFoldDB" id="A0A396IFV8"/>
<gene>
    <name evidence="1" type="ORF">MtrunA17_Chr4g0049461</name>
</gene>
<evidence type="ECO:0000313" key="2">
    <source>
        <dbReference type="Proteomes" id="UP000265566"/>
    </source>
</evidence>
<name>A0A396IFV8_MEDTR</name>
<dbReference type="EMBL" id="PSQE01000004">
    <property type="protein sequence ID" value="RHN62625.1"/>
    <property type="molecule type" value="Genomic_DNA"/>
</dbReference>